<dbReference type="Proteomes" id="UP001055072">
    <property type="component" value="Unassembled WGS sequence"/>
</dbReference>
<comment type="caution">
    <text evidence="1">The sequence shown here is derived from an EMBL/GenBank/DDBJ whole genome shotgun (WGS) entry which is preliminary data.</text>
</comment>
<gene>
    <name evidence="1" type="ORF">BDY19DRAFT_908729</name>
</gene>
<name>A0ACB8TVV4_9APHY</name>
<protein>
    <submittedName>
        <fullName evidence="1">Uncharacterized protein</fullName>
    </submittedName>
</protein>
<keyword evidence="2" id="KW-1185">Reference proteome</keyword>
<sequence>MAVERSLHLSASHNAHVISLPLASLRSYLLDAPTRMEIVSGPTTSNLQTLVLCQRWRERGSRIDGSLSGSKVHSFQKMEHRSPLPAYHSTKTTSRIPFQPLVPQHCVARLRLSTLDTDDELVRGRVWYAEEVIRLLSNKCIKRRGGEGVSQNTALQVGLSPLYGRGSSACTHMEPSVRWTNVPLTRGNRTSLSAQTNCGKGSRIKNITQRRGASKMRSIPGNMSRGEISKFIFAGHIGEWLTVDQSSTYSRPGTSINRYTSGIDMDSPPYYWMTVYPLHSDSLQAPVKVTRDTSSVVARSVSRLDTTPLTAPHIDLVLSN</sequence>
<evidence type="ECO:0000313" key="2">
    <source>
        <dbReference type="Proteomes" id="UP001055072"/>
    </source>
</evidence>
<reference evidence="1" key="1">
    <citation type="journal article" date="2021" name="Environ. Microbiol.">
        <title>Gene family expansions and transcriptome signatures uncover fungal adaptations to wood decay.</title>
        <authorList>
            <person name="Hage H."/>
            <person name="Miyauchi S."/>
            <person name="Viragh M."/>
            <person name="Drula E."/>
            <person name="Min B."/>
            <person name="Chaduli D."/>
            <person name="Navarro D."/>
            <person name="Favel A."/>
            <person name="Norest M."/>
            <person name="Lesage-Meessen L."/>
            <person name="Balint B."/>
            <person name="Merenyi Z."/>
            <person name="de Eugenio L."/>
            <person name="Morin E."/>
            <person name="Martinez A.T."/>
            <person name="Baldrian P."/>
            <person name="Stursova M."/>
            <person name="Martinez M.J."/>
            <person name="Novotny C."/>
            <person name="Magnuson J.K."/>
            <person name="Spatafora J.W."/>
            <person name="Maurice S."/>
            <person name="Pangilinan J."/>
            <person name="Andreopoulos W."/>
            <person name="LaButti K."/>
            <person name="Hundley H."/>
            <person name="Na H."/>
            <person name="Kuo A."/>
            <person name="Barry K."/>
            <person name="Lipzen A."/>
            <person name="Henrissat B."/>
            <person name="Riley R."/>
            <person name="Ahrendt S."/>
            <person name="Nagy L.G."/>
            <person name="Grigoriev I.V."/>
            <person name="Martin F."/>
            <person name="Rosso M.N."/>
        </authorList>
    </citation>
    <scope>NUCLEOTIDE SEQUENCE</scope>
    <source>
        <strain evidence="1">CBS 384.51</strain>
    </source>
</reference>
<organism evidence="1 2">
    <name type="scientific">Irpex rosettiformis</name>
    <dbReference type="NCBI Taxonomy" id="378272"/>
    <lineage>
        <taxon>Eukaryota</taxon>
        <taxon>Fungi</taxon>
        <taxon>Dikarya</taxon>
        <taxon>Basidiomycota</taxon>
        <taxon>Agaricomycotina</taxon>
        <taxon>Agaricomycetes</taxon>
        <taxon>Polyporales</taxon>
        <taxon>Irpicaceae</taxon>
        <taxon>Irpex</taxon>
    </lineage>
</organism>
<dbReference type="EMBL" id="MU274927">
    <property type="protein sequence ID" value="KAI0085979.1"/>
    <property type="molecule type" value="Genomic_DNA"/>
</dbReference>
<accession>A0ACB8TVV4</accession>
<evidence type="ECO:0000313" key="1">
    <source>
        <dbReference type="EMBL" id="KAI0085979.1"/>
    </source>
</evidence>
<proteinExistence type="predicted"/>